<dbReference type="STRING" id="943816.AN217_06360"/>
<evidence type="ECO:0000256" key="1">
    <source>
        <dbReference type="PIRSR" id="PIRSR007531-1"/>
    </source>
</evidence>
<dbReference type="Gene3D" id="3.40.50.300">
    <property type="entry name" value="P-loop containing nucleotide triphosphate hydrolases"/>
    <property type="match status" value="1"/>
</dbReference>
<dbReference type="Proteomes" id="UP000182841">
    <property type="component" value="Unassembled WGS sequence"/>
</dbReference>
<dbReference type="EMBL" id="FOGO01000021">
    <property type="protein sequence ID" value="SES37616.1"/>
    <property type="molecule type" value="Genomic_DNA"/>
</dbReference>
<evidence type="ECO:0000313" key="4">
    <source>
        <dbReference type="EMBL" id="SES37616.1"/>
    </source>
</evidence>
<sequence length="217" mass="22916">MSGGPPTWPERHRSALRPAADSPRESRCAHREGALYRGAVTTHVIVLNGGSSSGTSELARSLQATLPEPWLALGVDDLIEAMPASLRNGDTGIGFAADGGVSVGPRFREVEAAWMAGVAAMAGAGARVVVDEVFLGGGASQRRWQHALRGLEVLWVGVRCESAVAAAREQVRGDRVRGMAASQAELVHQGVRYDLQVDTTRTPSAECARTIAAHVHH</sequence>
<evidence type="ECO:0000256" key="2">
    <source>
        <dbReference type="PIRSR" id="PIRSR007531-2"/>
    </source>
</evidence>
<keyword evidence="4" id="KW-0808">Transferase</keyword>
<name>A0A1H9WUN0_9ACTN</name>
<gene>
    <name evidence="4" type="ORF">SAMN05421870_12114</name>
</gene>
<dbReference type="InterPro" id="IPR012853">
    <property type="entry name" value="CPT"/>
</dbReference>
<feature type="active site" evidence="1">
    <location>
        <position position="76"/>
    </location>
</feature>
<reference evidence="5" key="1">
    <citation type="submission" date="2016-10" db="EMBL/GenBank/DDBJ databases">
        <authorList>
            <person name="Varghese N."/>
            <person name="Submissions S."/>
        </authorList>
    </citation>
    <scope>NUCLEOTIDE SEQUENCE [LARGE SCALE GENOMIC DNA]</scope>
    <source>
        <strain evidence="5">CGMCC 4.6825</strain>
    </source>
</reference>
<dbReference type="SUPFAM" id="SSF52540">
    <property type="entry name" value="P-loop containing nucleoside triphosphate hydrolases"/>
    <property type="match status" value="1"/>
</dbReference>
<dbReference type="NCBIfam" id="NF033114">
    <property type="entry name" value="phos_trans_CPT"/>
    <property type="match status" value="1"/>
</dbReference>
<evidence type="ECO:0000256" key="3">
    <source>
        <dbReference type="SAM" id="MobiDB-lite"/>
    </source>
</evidence>
<dbReference type="AlphaFoldDB" id="A0A1H9WUN0"/>
<dbReference type="Pfam" id="PF07931">
    <property type="entry name" value="CPT"/>
    <property type="match status" value="1"/>
</dbReference>
<protein>
    <submittedName>
        <fullName evidence="4">Chloramphenicol 3-O phosphotransferase</fullName>
    </submittedName>
</protein>
<accession>A0A1H9WUN0</accession>
<feature type="region of interest" description="Disordered" evidence="3">
    <location>
        <begin position="1"/>
        <end position="28"/>
    </location>
</feature>
<evidence type="ECO:0000313" key="5">
    <source>
        <dbReference type="Proteomes" id="UP000182841"/>
    </source>
</evidence>
<proteinExistence type="predicted"/>
<feature type="binding site" evidence="2">
    <location>
        <begin position="49"/>
        <end position="56"/>
    </location>
    <ligand>
        <name>ATP</name>
        <dbReference type="ChEBI" id="CHEBI:30616"/>
    </ligand>
</feature>
<dbReference type="PIRSF" id="PIRSF007531">
    <property type="entry name" value="CPT"/>
    <property type="match status" value="1"/>
</dbReference>
<keyword evidence="5" id="KW-1185">Reference proteome</keyword>
<organism evidence="4 5">
    <name type="scientific">Streptomyces qinglanensis</name>
    <dbReference type="NCBI Taxonomy" id="943816"/>
    <lineage>
        <taxon>Bacteria</taxon>
        <taxon>Bacillati</taxon>
        <taxon>Actinomycetota</taxon>
        <taxon>Actinomycetes</taxon>
        <taxon>Kitasatosporales</taxon>
        <taxon>Streptomycetaceae</taxon>
        <taxon>Streptomyces</taxon>
    </lineage>
</organism>
<dbReference type="GO" id="GO:0005524">
    <property type="term" value="F:ATP binding"/>
    <property type="evidence" value="ECO:0007669"/>
    <property type="project" value="InterPro"/>
</dbReference>
<dbReference type="InterPro" id="IPR027417">
    <property type="entry name" value="P-loop_NTPase"/>
</dbReference>
<dbReference type="GO" id="GO:0016740">
    <property type="term" value="F:transferase activity"/>
    <property type="evidence" value="ECO:0007669"/>
    <property type="project" value="UniProtKB-KW"/>
</dbReference>